<evidence type="ECO:0000256" key="1">
    <source>
        <dbReference type="SAM" id="Phobius"/>
    </source>
</evidence>
<name>A0A7Z0WIU2_9PSEU</name>
<evidence type="ECO:0000313" key="3">
    <source>
        <dbReference type="Proteomes" id="UP000185696"/>
    </source>
</evidence>
<proteinExistence type="predicted"/>
<gene>
    <name evidence="2" type="ORF">BLA60_27130</name>
</gene>
<comment type="caution">
    <text evidence="2">The sequence shown here is derived from an EMBL/GenBank/DDBJ whole genome shotgun (WGS) entry which is preliminary data.</text>
</comment>
<dbReference type="AlphaFoldDB" id="A0A7Z0WIU2"/>
<sequence>MAYAAAGLFLVAGVLALVIAIVGWNGTSDNVDMLVALVGAAFSEEFTGNLDFAISVTMSVACSSLSLGLVLLARVDVVRWLLAFVGALTSVYYLYAVIKLLADGGGEYIAMVLVSLLLWIAATVVVVLPGTGRAMRGYQRRLAQYGQPPGYPQGYPQGGYRPY</sequence>
<keyword evidence="1" id="KW-1133">Transmembrane helix</keyword>
<keyword evidence="1" id="KW-0472">Membrane</keyword>
<keyword evidence="1" id="KW-0812">Transmembrane</keyword>
<dbReference type="EMBL" id="MSIF01000015">
    <property type="protein sequence ID" value="OLF07651.1"/>
    <property type="molecule type" value="Genomic_DNA"/>
</dbReference>
<reference evidence="2 3" key="1">
    <citation type="submission" date="2016-12" db="EMBL/GenBank/DDBJ databases">
        <title>The draft genome sequence of Actinophytocola xinjiangensis.</title>
        <authorList>
            <person name="Wang W."/>
            <person name="Yuan L."/>
        </authorList>
    </citation>
    <scope>NUCLEOTIDE SEQUENCE [LARGE SCALE GENOMIC DNA]</scope>
    <source>
        <strain evidence="2 3">CGMCC 4.4663</strain>
    </source>
</reference>
<evidence type="ECO:0000313" key="2">
    <source>
        <dbReference type="EMBL" id="OLF07651.1"/>
    </source>
</evidence>
<feature type="transmembrane region" description="Helical" evidence="1">
    <location>
        <begin position="80"/>
        <end position="102"/>
    </location>
</feature>
<protein>
    <submittedName>
        <fullName evidence="2">Uncharacterized protein</fullName>
    </submittedName>
</protein>
<dbReference type="Proteomes" id="UP000185696">
    <property type="component" value="Unassembled WGS sequence"/>
</dbReference>
<accession>A0A7Z0WIU2</accession>
<keyword evidence="3" id="KW-1185">Reference proteome</keyword>
<organism evidence="2 3">
    <name type="scientific">Actinophytocola xinjiangensis</name>
    <dbReference type="NCBI Taxonomy" id="485602"/>
    <lineage>
        <taxon>Bacteria</taxon>
        <taxon>Bacillati</taxon>
        <taxon>Actinomycetota</taxon>
        <taxon>Actinomycetes</taxon>
        <taxon>Pseudonocardiales</taxon>
        <taxon>Pseudonocardiaceae</taxon>
    </lineage>
</organism>
<feature type="transmembrane region" description="Helical" evidence="1">
    <location>
        <begin position="108"/>
        <end position="131"/>
    </location>
</feature>
<feature type="transmembrane region" description="Helical" evidence="1">
    <location>
        <begin position="52"/>
        <end position="73"/>
    </location>
</feature>